<proteinExistence type="predicted"/>
<dbReference type="AlphaFoldDB" id="A0A1N7HTZ0"/>
<keyword evidence="2" id="KW-1185">Reference proteome</keyword>
<gene>
    <name evidence="1" type="ORF">SAMN05421639_101113</name>
</gene>
<evidence type="ECO:0000313" key="1">
    <source>
        <dbReference type="EMBL" id="SIS28231.1"/>
    </source>
</evidence>
<reference evidence="2" key="1">
    <citation type="submission" date="2017-01" db="EMBL/GenBank/DDBJ databases">
        <authorList>
            <person name="Varghese N."/>
            <person name="Submissions S."/>
        </authorList>
    </citation>
    <scope>NUCLEOTIDE SEQUENCE [LARGE SCALE GENOMIC DNA]</scope>
    <source>
        <strain evidence="2">DSM 17126</strain>
    </source>
</reference>
<protein>
    <submittedName>
        <fullName evidence="1">Uncharacterized protein</fullName>
    </submittedName>
</protein>
<dbReference type="Proteomes" id="UP000186373">
    <property type="component" value="Unassembled WGS sequence"/>
</dbReference>
<organism evidence="1 2">
    <name type="scientific">Chryseobacterium shigense</name>
    <dbReference type="NCBI Taxonomy" id="297244"/>
    <lineage>
        <taxon>Bacteria</taxon>
        <taxon>Pseudomonadati</taxon>
        <taxon>Bacteroidota</taxon>
        <taxon>Flavobacteriia</taxon>
        <taxon>Flavobacteriales</taxon>
        <taxon>Weeksellaceae</taxon>
        <taxon>Chryseobacterium group</taxon>
        <taxon>Chryseobacterium</taxon>
    </lineage>
</organism>
<name>A0A1N7HTZ0_9FLAO</name>
<evidence type="ECO:0000313" key="2">
    <source>
        <dbReference type="Proteomes" id="UP000186373"/>
    </source>
</evidence>
<accession>A0A1N7HTZ0</accession>
<dbReference type="EMBL" id="FTNY01000001">
    <property type="protein sequence ID" value="SIS28231.1"/>
    <property type="molecule type" value="Genomic_DNA"/>
</dbReference>
<sequence>MQHLLRRVKISVKLEIKNLLYLIDPRKIKIDFLLAIILRDSADKADSYGLYNVIFTPLQK</sequence>